<organism evidence="1 2">
    <name type="scientific">Cellulomonas oligotrophica</name>
    <dbReference type="NCBI Taxonomy" id="931536"/>
    <lineage>
        <taxon>Bacteria</taxon>
        <taxon>Bacillati</taxon>
        <taxon>Actinomycetota</taxon>
        <taxon>Actinomycetes</taxon>
        <taxon>Micrococcales</taxon>
        <taxon>Cellulomonadaceae</taxon>
        <taxon>Cellulomonas</taxon>
    </lineage>
</organism>
<dbReference type="AlphaFoldDB" id="A0A7Y9FHG1"/>
<reference evidence="1 2" key="1">
    <citation type="submission" date="2020-07" db="EMBL/GenBank/DDBJ databases">
        <title>Sequencing the genomes of 1000 actinobacteria strains.</title>
        <authorList>
            <person name="Klenk H.-P."/>
        </authorList>
    </citation>
    <scope>NUCLEOTIDE SEQUENCE [LARGE SCALE GENOMIC DNA]</scope>
    <source>
        <strain evidence="1 2">DSM 24482</strain>
    </source>
</reference>
<name>A0A7Y9FHG1_9CELL</name>
<dbReference type="Proteomes" id="UP000577956">
    <property type="component" value="Unassembled WGS sequence"/>
</dbReference>
<gene>
    <name evidence="1" type="ORF">BKA21_002948</name>
</gene>
<proteinExistence type="predicted"/>
<evidence type="ECO:0000313" key="1">
    <source>
        <dbReference type="EMBL" id="NYD87399.1"/>
    </source>
</evidence>
<evidence type="ECO:0000313" key="2">
    <source>
        <dbReference type="Proteomes" id="UP000577956"/>
    </source>
</evidence>
<protein>
    <submittedName>
        <fullName evidence="1">Transposase InsO family protein</fullName>
    </submittedName>
</protein>
<accession>A0A7Y9FHG1</accession>
<sequence>MTKVWTAAQGRVYLHVAVNCCTREVAGWTLDLRTRTDEVIASVEAAVLARSVTPGV</sequence>
<comment type="caution">
    <text evidence="1">The sequence shown here is derived from an EMBL/GenBank/DDBJ whole genome shotgun (WGS) entry which is preliminary data.</text>
</comment>
<dbReference type="EMBL" id="JACCBK010000001">
    <property type="protein sequence ID" value="NYD87399.1"/>
    <property type="molecule type" value="Genomic_DNA"/>
</dbReference>